<evidence type="ECO:0000313" key="1">
    <source>
        <dbReference type="EMBL" id="KAK3802511.1"/>
    </source>
</evidence>
<sequence>MLMALSQLLRGRDLMTENYYQVVLAIKCAISNRFSFRAGPEVWSQMDKIPSKFITMNFSRTQCLQVTHNVASYDPDMERAAPQGHRNSLAEISANEQPGPIVKTCPVVACTAQHQTVVLASVDAIVPHTPFSTDEYRVFVAPGVAFCCTLYIGLQTLPPAFSFLS</sequence>
<accession>A0AAE1BBL2</accession>
<dbReference type="Proteomes" id="UP001283361">
    <property type="component" value="Unassembled WGS sequence"/>
</dbReference>
<dbReference type="EMBL" id="JAWDGP010000229">
    <property type="protein sequence ID" value="KAK3802511.1"/>
    <property type="molecule type" value="Genomic_DNA"/>
</dbReference>
<protein>
    <submittedName>
        <fullName evidence="1">Uncharacterized protein</fullName>
    </submittedName>
</protein>
<keyword evidence="2" id="KW-1185">Reference proteome</keyword>
<evidence type="ECO:0000313" key="2">
    <source>
        <dbReference type="Proteomes" id="UP001283361"/>
    </source>
</evidence>
<name>A0AAE1BBL2_9GAST</name>
<organism evidence="1 2">
    <name type="scientific">Elysia crispata</name>
    <name type="common">lettuce slug</name>
    <dbReference type="NCBI Taxonomy" id="231223"/>
    <lineage>
        <taxon>Eukaryota</taxon>
        <taxon>Metazoa</taxon>
        <taxon>Spiralia</taxon>
        <taxon>Lophotrochozoa</taxon>
        <taxon>Mollusca</taxon>
        <taxon>Gastropoda</taxon>
        <taxon>Heterobranchia</taxon>
        <taxon>Euthyneura</taxon>
        <taxon>Panpulmonata</taxon>
        <taxon>Sacoglossa</taxon>
        <taxon>Placobranchoidea</taxon>
        <taxon>Plakobranchidae</taxon>
        <taxon>Elysia</taxon>
    </lineage>
</organism>
<proteinExistence type="predicted"/>
<reference evidence="1" key="1">
    <citation type="journal article" date="2023" name="G3 (Bethesda)">
        <title>A reference genome for the long-term kleptoplast-retaining sea slug Elysia crispata morphotype clarki.</title>
        <authorList>
            <person name="Eastman K.E."/>
            <person name="Pendleton A.L."/>
            <person name="Shaikh M.A."/>
            <person name="Suttiyut T."/>
            <person name="Ogas R."/>
            <person name="Tomko P."/>
            <person name="Gavelis G."/>
            <person name="Widhalm J.R."/>
            <person name="Wisecaver J.H."/>
        </authorList>
    </citation>
    <scope>NUCLEOTIDE SEQUENCE</scope>
    <source>
        <strain evidence="1">ECLA1</strain>
    </source>
</reference>
<gene>
    <name evidence="1" type="ORF">RRG08_015799</name>
</gene>
<comment type="caution">
    <text evidence="1">The sequence shown here is derived from an EMBL/GenBank/DDBJ whole genome shotgun (WGS) entry which is preliminary data.</text>
</comment>
<dbReference type="AlphaFoldDB" id="A0AAE1BBL2"/>